<keyword evidence="5" id="KW-1185">Reference proteome</keyword>
<dbReference type="Pfam" id="PF01882">
    <property type="entry name" value="DUF58"/>
    <property type="match status" value="1"/>
</dbReference>
<dbReference type="EMBL" id="FNGL01000025">
    <property type="protein sequence ID" value="SDL37783.1"/>
    <property type="molecule type" value="Genomic_DNA"/>
</dbReference>
<evidence type="ECO:0000259" key="2">
    <source>
        <dbReference type="Pfam" id="PF01882"/>
    </source>
</evidence>
<proteinExistence type="predicted"/>
<evidence type="ECO:0000313" key="5">
    <source>
        <dbReference type="Proteomes" id="UP000198811"/>
    </source>
</evidence>
<dbReference type="RefSeq" id="WP_089867564.1">
    <property type="nucleotide sequence ID" value="NZ_FNGL01000025.1"/>
</dbReference>
<evidence type="ECO:0000313" key="3">
    <source>
        <dbReference type="EMBL" id="SDL37783.1"/>
    </source>
</evidence>
<dbReference type="PANTHER" id="PTHR34351">
    <property type="entry name" value="SLR1927 PROTEIN-RELATED"/>
    <property type="match status" value="1"/>
</dbReference>
<accession>A0A239Z2A0</accession>
<feature type="transmembrane region" description="Helical" evidence="1">
    <location>
        <begin position="7"/>
        <end position="23"/>
    </location>
</feature>
<reference evidence="4 6" key="2">
    <citation type="submission" date="2018-06" db="EMBL/GenBank/DDBJ databases">
        <authorList>
            <consortium name="Pathogen Informatics"/>
            <person name="Doyle S."/>
        </authorList>
    </citation>
    <scope>NUCLEOTIDE SEQUENCE [LARGE SCALE GENOMIC DNA]</scope>
    <source>
        <strain evidence="4 6">NCTC13028</strain>
    </source>
</reference>
<name>A0A239Z2A0_CLOCO</name>
<dbReference type="InterPro" id="IPR002881">
    <property type="entry name" value="DUF58"/>
</dbReference>
<dbReference type="EMBL" id="UAWC01000007">
    <property type="protein sequence ID" value="SQB34269.1"/>
    <property type="molecule type" value="Genomic_DNA"/>
</dbReference>
<evidence type="ECO:0000256" key="1">
    <source>
        <dbReference type="SAM" id="Phobius"/>
    </source>
</evidence>
<feature type="domain" description="DUF58" evidence="2">
    <location>
        <begin position="193"/>
        <end position="237"/>
    </location>
</feature>
<sequence>MIKINKKFLSILLISFIYVFFEDGYFPNAIFICIMIITLFSFAYVFITNKMIKVEIHKLKDSFITGEKIEINIFLENRSFIPINYIEIKYNEGTNWISENPSNIFNLKSKEIKNVKVYNTFYIRGNYNLTDININIKDIFNIFYLKKSLKDKINIKVYPKTMQSNDFYGTSNEKQNLTTNLLGDIENSIFIKDIRKYKIGDSLKRIHWKVSAKYGELYTKNYEMYSNEEYNIFLDMNNEIYKQENGDIIEEYTVEFLISFCKYLIDNNTSCVLNINNKKSMKFKLEKNKDITSIKEYFINNKSLGKEDFIYYMEKNLNKVNKITIIVMPFLTEYIWKRALEAIKLGYRFKIFYYKTEIEILYQRDMLKEMGIECISFKPIVDNL</sequence>
<dbReference type="Proteomes" id="UP000198811">
    <property type="component" value="Unassembled WGS sequence"/>
</dbReference>
<evidence type="ECO:0000313" key="6">
    <source>
        <dbReference type="Proteomes" id="UP000250223"/>
    </source>
</evidence>
<keyword evidence="1" id="KW-0812">Transmembrane</keyword>
<keyword evidence="1" id="KW-1133">Transmembrane helix</keyword>
<evidence type="ECO:0000313" key="4">
    <source>
        <dbReference type="EMBL" id="SQB34269.1"/>
    </source>
</evidence>
<reference evidence="3 5" key="1">
    <citation type="submission" date="2016-10" db="EMBL/GenBank/DDBJ databases">
        <authorList>
            <person name="Varghese N."/>
            <person name="Submissions S."/>
        </authorList>
    </citation>
    <scope>NUCLEOTIDE SEQUENCE [LARGE SCALE GENOMIC DNA]</scope>
    <source>
        <strain evidence="3 5">NLAE-zl-C224</strain>
    </source>
</reference>
<feature type="transmembrane region" description="Helical" evidence="1">
    <location>
        <begin position="29"/>
        <end position="47"/>
    </location>
</feature>
<dbReference type="Proteomes" id="UP000250223">
    <property type="component" value="Unassembled WGS sequence"/>
</dbReference>
<dbReference type="STRING" id="1494.SAMN05216497_12513"/>
<dbReference type="AlphaFoldDB" id="A0A239Z2A0"/>
<gene>
    <name evidence="4" type="ORF">NCTC13028_01163</name>
    <name evidence="3" type="ORF">SAMN05216497_12513</name>
</gene>
<organism evidence="4 6">
    <name type="scientific">Clostridium cochlearium</name>
    <dbReference type="NCBI Taxonomy" id="1494"/>
    <lineage>
        <taxon>Bacteria</taxon>
        <taxon>Bacillati</taxon>
        <taxon>Bacillota</taxon>
        <taxon>Clostridia</taxon>
        <taxon>Eubacteriales</taxon>
        <taxon>Clostridiaceae</taxon>
        <taxon>Clostridium</taxon>
    </lineage>
</organism>
<protein>
    <submittedName>
        <fullName evidence="4">Uncharacterized conserved protein (Some members contain a von Willebrand factor type A (VWA) domain)</fullName>
    </submittedName>
</protein>
<dbReference type="OrthoDB" id="9778037at2"/>
<keyword evidence="1" id="KW-0472">Membrane</keyword>